<keyword evidence="1" id="KW-0812">Transmembrane</keyword>
<dbReference type="OrthoDB" id="5623881at2"/>
<dbReference type="RefSeq" id="WP_116721458.1">
    <property type="nucleotide sequence ID" value="NZ_CP011524.1"/>
</dbReference>
<protein>
    <recommendedName>
        <fullName evidence="4">NlpC/P60 domain-containing protein</fullName>
    </recommendedName>
</protein>
<name>A0A2U1CFL7_9FIRM</name>
<dbReference type="GeneID" id="93228048"/>
<evidence type="ECO:0008006" key="4">
    <source>
        <dbReference type="Google" id="ProtNLM"/>
    </source>
</evidence>
<evidence type="ECO:0000313" key="3">
    <source>
        <dbReference type="Proteomes" id="UP000245778"/>
    </source>
</evidence>
<reference evidence="2 3" key="1">
    <citation type="submission" date="2018-04" db="EMBL/GenBank/DDBJ databases">
        <title>Genomic Encyclopedia of Type Strains, Phase IV (KMG-IV): sequencing the most valuable type-strain genomes for metagenomic binning, comparative biology and taxonomic classification.</title>
        <authorList>
            <person name="Goeker M."/>
        </authorList>
    </citation>
    <scope>NUCLEOTIDE SEQUENCE [LARGE SCALE GENOMIC DNA]</scope>
    <source>
        <strain evidence="2 3">DSM 26588</strain>
    </source>
</reference>
<feature type="transmembrane region" description="Helical" evidence="1">
    <location>
        <begin position="24"/>
        <end position="43"/>
    </location>
</feature>
<evidence type="ECO:0000313" key="2">
    <source>
        <dbReference type="EMBL" id="PVY59705.1"/>
    </source>
</evidence>
<proteinExistence type="predicted"/>
<organism evidence="2 3">
    <name type="scientific">Intestinimonas butyriciproducens</name>
    <dbReference type="NCBI Taxonomy" id="1297617"/>
    <lineage>
        <taxon>Bacteria</taxon>
        <taxon>Bacillati</taxon>
        <taxon>Bacillota</taxon>
        <taxon>Clostridia</taxon>
        <taxon>Eubacteriales</taxon>
        <taxon>Intestinimonas</taxon>
    </lineage>
</organism>
<dbReference type="AlphaFoldDB" id="A0A2U1CFL7"/>
<dbReference type="Proteomes" id="UP000245778">
    <property type="component" value="Unassembled WGS sequence"/>
</dbReference>
<comment type="caution">
    <text evidence="2">The sequence shown here is derived from an EMBL/GenBank/DDBJ whole genome shotgun (WGS) entry which is preliminary data.</text>
</comment>
<keyword evidence="1" id="KW-1133">Transmembrane helix</keyword>
<accession>A0A2U1CFL7</accession>
<keyword evidence="1" id="KW-0472">Membrane</keyword>
<dbReference type="Gene3D" id="3.90.1720.10">
    <property type="entry name" value="endopeptidase domain like (from Nostoc punctiforme)"/>
    <property type="match status" value="1"/>
</dbReference>
<evidence type="ECO:0000256" key="1">
    <source>
        <dbReference type="SAM" id="Phobius"/>
    </source>
</evidence>
<gene>
    <name evidence="2" type="ORF">C7373_101219</name>
</gene>
<sequence>MAVSAAAVAKAAAMLLTNEKTRKGLGWILVAIFSPVILLIALLCSLGSGGAEHNNYSVEACFYGAEFSAEVPAEFRYHIEEMRSAFSLLDSAVSSANGQMDSGNSLDPIRVKAVFYALCFGDDAPSTRAANSFVECFYTTETRTRTVEVTLEDGTTSTEEEEYTVAVPASLSQAYANLEAHLGREITEDDKSNIDHIYTMIAGSAGGGSYSGEYLRGDGSSIELDISAFTDPTTKNAADLVTYAIHAWESGWGYVWGTYGSVLTDSLFAYKLEQYPDGVGSYADFIRANWLGGRTTDCVGLIKGYGWLNPDTMTIEYGTNGMPDLGANQMYYNASVSGTIDTMPDIPGLAVWHDGHIGVYIGDGYVIEAMNTKKGVVKTKLEGRGWTHWLQIEYINYD</sequence>
<dbReference type="EMBL" id="QEKK01000001">
    <property type="protein sequence ID" value="PVY59705.1"/>
    <property type="molecule type" value="Genomic_DNA"/>
</dbReference>